<gene>
    <name evidence="1" type="ORF">Sviol_76220</name>
</gene>
<dbReference type="EMBL" id="BNDY01000018">
    <property type="protein sequence ID" value="GHI43214.1"/>
    <property type="molecule type" value="Genomic_DNA"/>
</dbReference>
<dbReference type="InterPro" id="IPR027417">
    <property type="entry name" value="P-loop_NTPase"/>
</dbReference>
<sequence>MPDTAFPSPVLIVLLGAAGSGKTHLATTWPAESVLELDTFRQLICNDVRDLDQDAIDEAVFMLGTVLESRLARRLTTVVDAAANSDPVMRAKLLELAGRYEVPAVVLILTTPLELCLERNARRPPHHRLPDDVVRAQYAEAVDAVAGLRAEGFAHVEALYGGGAAVA</sequence>
<name>A0ABQ3R0Z7_9ACTN</name>
<dbReference type="PIRSF" id="PIRSF037081">
    <property type="entry name" value="P-loop_All4644_prd"/>
    <property type="match status" value="1"/>
</dbReference>
<dbReference type="Proteomes" id="UP001050808">
    <property type="component" value="Unassembled WGS sequence"/>
</dbReference>
<evidence type="ECO:0000313" key="1">
    <source>
        <dbReference type="EMBL" id="GHI43214.1"/>
    </source>
</evidence>
<dbReference type="Gene3D" id="3.40.50.300">
    <property type="entry name" value="P-loop containing nucleotide triphosphate hydrolases"/>
    <property type="match status" value="1"/>
</dbReference>
<dbReference type="SUPFAM" id="SSF52540">
    <property type="entry name" value="P-loop containing nucleoside triphosphate hydrolases"/>
    <property type="match status" value="1"/>
</dbReference>
<reference evidence="1" key="1">
    <citation type="submission" date="2024-05" db="EMBL/GenBank/DDBJ databases">
        <title>Whole genome shotgun sequence of Streptomyces violascens NBRC 12920.</title>
        <authorList>
            <person name="Komaki H."/>
            <person name="Tamura T."/>
        </authorList>
    </citation>
    <scope>NUCLEOTIDE SEQUENCE</scope>
    <source>
        <strain evidence="1">NBRC 12920</strain>
    </source>
</reference>
<evidence type="ECO:0008006" key="3">
    <source>
        <dbReference type="Google" id="ProtNLM"/>
    </source>
</evidence>
<comment type="caution">
    <text evidence="1">The sequence shown here is derived from an EMBL/GenBank/DDBJ whole genome shotgun (WGS) entry which is preliminary data.</text>
</comment>
<dbReference type="Pfam" id="PF13671">
    <property type="entry name" value="AAA_33"/>
    <property type="match status" value="1"/>
</dbReference>
<organism evidence="1 2">
    <name type="scientific">Streptomyces violascens</name>
    <dbReference type="NCBI Taxonomy" id="67381"/>
    <lineage>
        <taxon>Bacteria</taxon>
        <taxon>Bacillati</taxon>
        <taxon>Actinomycetota</taxon>
        <taxon>Actinomycetes</taxon>
        <taxon>Kitasatosporales</taxon>
        <taxon>Streptomycetaceae</taxon>
        <taxon>Streptomyces</taxon>
    </lineage>
</organism>
<protein>
    <recommendedName>
        <fullName evidence="3">ATP/GTP-binding protein</fullName>
    </recommendedName>
</protein>
<dbReference type="InterPro" id="IPR017101">
    <property type="entry name" value="P-loop_ATP/GTP-bd_All4644_prd"/>
</dbReference>
<proteinExistence type="predicted"/>
<evidence type="ECO:0000313" key="2">
    <source>
        <dbReference type="Proteomes" id="UP001050808"/>
    </source>
</evidence>
<dbReference type="RefSeq" id="WP_189970512.1">
    <property type="nucleotide sequence ID" value="NZ_BMUA01000036.1"/>
</dbReference>
<accession>A0ABQ3R0Z7</accession>
<keyword evidence="2" id="KW-1185">Reference proteome</keyword>